<dbReference type="InParanoid" id="A0A1X7VWF0"/>
<sequence length="103" mass="11665">PNNIAVMCQSVHETAATYVSAVQSKAQEICDKFTDLFLLFANCHIYDSNSILTGSKIEELEVAIDSFLKYHREQFPSAYVLPKMHMLEDHIISWVKNGESVVD</sequence>
<dbReference type="EnsemblMetazoa" id="Aqu2.1.44448_001">
    <property type="protein sequence ID" value="Aqu2.1.44448_001"/>
    <property type="gene ID" value="Aqu2.1.44448"/>
</dbReference>
<protein>
    <submittedName>
        <fullName evidence="1">Uncharacterized protein</fullName>
    </submittedName>
</protein>
<reference evidence="1" key="1">
    <citation type="submission" date="2017-05" db="UniProtKB">
        <authorList>
            <consortium name="EnsemblMetazoa"/>
        </authorList>
    </citation>
    <scope>IDENTIFICATION</scope>
</reference>
<name>A0A1X7VWF0_AMPQE</name>
<organism evidence="1">
    <name type="scientific">Amphimedon queenslandica</name>
    <name type="common">Sponge</name>
    <dbReference type="NCBI Taxonomy" id="400682"/>
    <lineage>
        <taxon>Eukaryota</taxon>
        <taxon>Metazoa</taxon>
        <taxon>Porifera</taxon>
        <taxon>Demospongiae</taxon>
        <taxon>Heteroscleromorpha</taxon>
        <taxon>Haplosclerida</taxon>
        <taxon>Niphatidae</taxon>
        <taxon>Amphimedon</taxon>
    </lineage>
</organism>
<evidence type="ECO:0000313" key="1">
    <source>
        <dbReference type="EnsemblMetazoa" id="Aqu2.1.44448_001"/>
    </source>
</evidence>
<accession>A0A1X7VWF0</accession>
<proteinExistence type="predicted"/>
<dbReference type="AlphaFoldDB" id="A0A1X7VWF0"/>